<gene>
    <name evidence="2" type="ORF">SpAn4DRAFT_0973</name>
</gene>
<keyword evidence="1" id="KW-0472">Membrane</keyword>
<dbReference type="RefSeq" id="WP_021170495.1">
    <property type="nucleotide sequence ID" value="NZ_CTRP01000014.1"/>
</dbReference>
<evidence type="ECO:0000256" key="1">
    <source>
        <dbReference type="SAM" id="Phobius"/>
    </source>
</evidence>
<dbReference type="Proteomes" id="UP000049855">
    <property type="component" value="Unassembled WGS sequence"/>
</dbReference>
<keyword evidence="3" id="KW-1185">Reference proteome</keyword>
<evidence type="ECO:0000313" key="3">
    <source>
        <dbReference type="Proteomes" id="UP000049855"/>
    </source>
</evidence>
<feature type="transmembrane region" description="Helical" evidence="1">
    <location>
        <begin position="480"/>
        <end position="499"/>
    </location>
</feature>
<keyword evidence="1" id="KW-1133">Transmembrane helix</keyword>
<protein>
    <submittedName>
        <fullName evidence="2">Uncharacterized protein</fullName>
    </submittedName>
</protein>
<accession>A0A0U1L479</accession>
<proteinExistence type="predicted"/>
<feature type="transmembrane region" description="Helical" evidence="1">
    <location>
        <begin position="511"/>
        <end position="533"/>
    </location>
</feature>
<dbReference type="AlphaFoldDB" id="A0A0U1L479"/>
<evidence type="ECO:0000313" key="2">
    <source>
        <dbReference type="EMBL" id="CQR74511.1"/>
    </source>
</evidence>
<feature type="transmembrane region" description="Helical" evidence="1">
    <location>
        <begin position="426"/>
        <end position="445"/>
    </location>
</feature>
<organism evidence="2 3">
    <name type="scientific">Sporomusa ovata</name>
    <dbReference type="NCBI Taxonomy" id="2378"/>
    <lineage>
        <taxon>Bacteria</taxon>
        <taxon>Bacillati</taxon>
        <taxon>Bacillota</taxon>
        <taxon>Negativicutes</taxon>
        <taxon>Selenomonadales</taxon>
        <taxon>Sporomusaceae</taxon>
        <taxon>Sporomusa</taxon>
    </lineage>
</organism>
<feature type="transmembrane region" description="Helical" evidence="1">
    <location>
        <begin position="356"/>
        <end position="375"/>
    </location>
</feature>
<feature type="transmembrane region" description="Helical" evidence="1">
    <location>
        <begin position="325"/>
        <end position="344"/>
    </location>
</feature>
<keyword evidence="1" id="KW-0812">Transmembrane</keyword>
<sequence length="547" mass="59251">MPIKKALTGLVTVLFVLLTITGQAQDGLSFSCQIPYYLGKVRDSVTPGTQTAALFSIENRASADKTIVMTISLPPGFTPAGSQENWEINEQADHYVLTRQELLAGGYSQWYDLLSFQVASELPPGKYTAAVTVGEITQQVPINVEVGTGEAAAPVTMAGIVLPLDKDGKTDDRMGRNILVLRDRQWDYYKNLVVGKGASNQEIEAIHPVTHLGVDIVNPSGVQKLAVVTVRLLDAAGHQPVNGLFTPGSTNEDVNGGALDSQKNYLEAFTALNGDSWQRLQIPVYADERDLTGGTYILQAELQDGMKPPLVCEVPLIIVKKDNKALAVVSIATLMVLAGLFVALRRLRQVLTVLKTRWLVTIALFGASAFAVVNVPSTLLNDFFHILLGPFGFLITGLFNGVFLYMMVVALVILIPRPGVVALMTLVRMLLGMLAFGQISPIILLNYGMQALLLELLIYGSGMYGWLQKREDESIPWGKIVLLAISCGVADTISTYVGLQAMAFLYRMYYAAWYIALVLSINGFIYTVAGAACGTALGKRLTRVGGD</sequence>
<name>A0A0U1L479_9FIRM</name>
<dbReference type="EMBL" id="CTRP01000014">
    <property type="protein sequence ID" value="CQR74511.1"/>
    <property type="molecule type" value="Genomic_DNA"/>
</dbReference>
<feature type="transmembrane region" description="Helical" evidence="1">
    <location>
        <begin position="451"/>
        <end position="468"/>
    </location>
</feature>
<reference evidence="3" key="1">
    <citation type="submission" date="2015-03" db="EMBL/GenBank/DDBJ databases">
        <authorList>
            <person name="Nijsse Bart"/>
        </authorList>
    </citation>
    <scope>NUCLEOTIDE SEQUENCE [LARGE SCALE GENOMIC DNA]</scope>
</reference>
<feature type="transmembrane region" description="Helical" evidence="1">
    <location>
        <begin position="387"/>
        <end position="414"/>
    </location>
</feature>